<evidence type="ECO:0000256" key="3">
    <source>
        <dbReference type="ARBA" id="ARBA00022801"/>
    </source>
</evidence>
<dbReference type="InterPro" id="IPR051206">
    <property type="entry name" value="NAMLAA_amidase_2"/>
</dbReference>
<reference evidence="7 8" key="1">
    <citation type="submission" date="2018-08" db="EMBL/GenBank/DDBJ databases">
        <title>A genome reference for cultivated species of the human gut microbiota.</title>
        <authorList>
            <person name="Zou Y."/>
            <person name="Xue W."/>
            <person name="Luo G."/>
        </authorList>
    </citation>
    <scope>NUCLEOTIDE SEQUENCE [LARGE SCALE GENOMIC DNA]</scope>
    <source>
        <strain evidence="7 8">AM42-13AC</strain>
    </source>
</reference>
<keyword evidence="4" id="KW-0961">Cell wall biogenesis/degradation</keyword>
<sequence length="354" mass="38968">MSYSRLASKYIPASADNYMRGRGGYKVCKITPHHMACQWSAETCARSFQVAGREASANYCIGSDGTIVANVDEENRAWTSSNYYNDCQSITIEIANDNTDTWTISPKAWNALVNLCVDVCKRYGFRLNYTGNANGSLTEHRMFTATACPGPYLHSKMPQLAQEVNARLDGQTVAPTQPSSPSTPSGEKYSVSTPICTNTLSVNCYGTGKVYKGDWNGTIGRVIKGAKYPYRVDRNGVAIGWTNDTGIDTDPHIPGGSAQSTPTVLNSIPSDFNRESATFYPNITLKIRKAPTEKGIDTGFYYSNGMSVQYDGYVKREGFVWISWISASTGERRWMKAGVLNSKGYNTNPYGRFV</sequence>
<dbReference type="GO" id="GO:0009254">
    <property type="term" value="P:peptidoglycan turnover"/>
    <property type="evidence" value="ECO:0007669"/>
    <property type="project" value="TreeGrafter"/>
</dbReference>
<protein>
    <recommendedName>
        <fullName evidence="2">N-acetylmuramoyl-L-alanine amidase</fullName>
        <ecNumber evidence="2">3.5.1.28</ecNumber>
    </recommendedName>
</protein>
<comment type="catalytic activity">
    <reaction evidence="1">
        <text>Hydrolyzes the link between N-acetylmuramoyl residues and L-amino acid residues in certain cell-wall glycopeptides.</text>
        <dbReference type="EC" id="3.5.1.28"/>
    </reaction>
</comment>
<dbReference type="CDD" id="cd06583">
    <property type="entry name" value="PGRP"/>
    <property type="match status" value="1"/>
</dbReference>
<dbReference type="Gene3D" id="3.40.80.10">
    <property type="entry name" value="Peptidoglycan recognition protein-like"/>
    <property type="match status" value="1"/>
</dbReference>
<dbReference type="PANTHER" id="PTHR30417">
    <property type="entry name" value="N-ACETYLMURAMOYL-L-ALANINE AMIDASE AMID"/>
    <property type="match status" value="1"/>
</dbReference>
<evidence type="ECO:0000256" key="5">
    <source>
        <dbReference type="SAM" id="MobiDB-lite"/>
    </source>
</evidence>
<dbReference type="AlphaFoldDB" id="A0A413UF85"/>
<dbReference type="SUPFAM" id="SSF55846">
    <property type="entry name" value="N-acetylmuramoyl-L-alanine amidase-like"/>
    <property type="match status" value="1"/>
</dbReference>
<feature type="region of interest" description="Disordered" evidence="5">
    <location>
        <begin position="172"/>
        <end position="191"/>
    </location>
</feature>
<evidence type="ECO:0000256" key="2">
    <source>
        <dbReference type="ARBA" id="ARBA00011901"/>
    </source>
</evidence>
<evidence type="ECO:0000313" key="8">
    <source>
        <dbReference type="Proteomes" id="UP000285288"/>
    </source>
</evidence>
<feature type="domain" description="N-acetylmuramoyl-L-alanine amidase" evidence="6">
    <location>
        <begin position="15"/>
        <end position="150"/>
    </location>
</feature>
<dbReference type="RefSeq" id="WP_118010789.1">
    <property type="nucleotide sequence ID" value="NZ_QSGD01000005.1"/>
</dbReference>
<organism evidence="7 8">
    <name type="scientific">Holdemanella biformis</name>
    <dbReference type="NCBI Taxonomy" id="1735"/>
    <lineage>
        <taxon>Bacteria</taxon>
        <taxon>Bacillati</taxon>
        <taxon>Bacillota</taxon>
        <taxon>Erysipelotrichia</taxon>
        <taxon>Erysipelotrichales</taxon>
        <taxon>Erysipelotrichaceae</taxon>
        <taxon>Holdemanella</taxon>
    </lineage>
</organism>
<name>A0A413UF85_9FIRM</name>
<dbReference type="InterPro" id="IPR036505">
    <property type="entry name" value="Amidase/PGRP_sf"/>
</dbReference>
<comment type="caution">
    <text evidence="7">The sequence shown here is derived from an EMBL/GenBank/DDBJ whole genome shotgun (WGS) entry which is preliminary data.</text>
</comment>
<dbReference type="InterPro" id="IPR003646">
    <property type="entry name" value="SH3-like_bac-type"/>
</dbReference>
<dbReference type="Pfam" id="PF08460">
    <property type="entry name" value="SH3_5"/>
    <property type="match status" value="1"/>
</dbReference>
<gene>
    <name evidence="7" type="ORF">DW907_02650</name>
</gene>
<dbReference type="Proteomes" id="UP000285288">
    <property type="component" value="Unassembled WGS sequence"/>
</dbReference>
<accession>A0A413UF85</accession>
<dbReference type="SMART" id="SM00644">
    <property type="entry name" value="Ami_2"/>
    <property type="match status" value="1"/>
</dbReference>
<evidence type="ECO:0000256" key="4">
    <source>
        <dbReference type="ARBA" id="ARBA00023316"/>
    </source>
</evidence>
<dbReference type="Gene3D" id="2.30.30.40">
    <property type="entry name" value="SH3 Domains"/>
    <property type="match status" value="1"/>
</dbReference>
<dbReference type="PANTHER" id="PTHR30417:SF1">
    <property type="entry name" value="N-ACETYLMURAMOYL-L-ALANINE AMIDASE AMID"/>
    <property type="match status" value="1"/>
</dbReference>
<dbReference type="EC" id="3.5.1.28" evidence="2"/>
<evidence type="ECO:0000259" key="6">
    <source>
        <dbReference type="SMART" id="SM00644"/>
    </source>
</evidence>
<dbReference type="GO" id="GO:0008745">
    <property type="term" value="F:N-acetylmuramoyl-L-alanine amidase activity"/>
    <property type="evidence" value="ECO:0007669"/>
    <property type="project" value="UniProtKB-EC"/>
</dbReference>
<evidence type="ECO:0000313" key="7">
    <source>
        <dbReference type="EMBL" id="RHB08806.1"/>
    </source>
</evidence>
<dbReference type="GO" id="GO:0009253">
    <property type="term" value="P:peptidoglycan catabolic process"/>
    <property type="evidence" value="ECO:0007669"/>
    <property type="project" value="InterPro"/>
</dbReference>
<dbReference type="Pfam" id="PF01510">
    <property type="entry name" value="Amidase_2"/>
    <property type="match status" value="1"/>
</dbReference>
<dbReference type="GO" id="GO:0071555">
    <property type="term" value="P:cell wall organization"/>
    <property type="evidence" value="ECO:0007669"/>
    <property type="project" value="UniProtKB-KW"/>
</dbReference>
<proteinExistence type="predicted"/>
<keyword evidence="3" id="KW-0378">Hydrolase</keyword>
<dbReference type="EMBL" id="QSGD01000005">
    <property type="protein sequence ID" value="RHB08806.1"/>
    <property type="molecule type" value="Genomic_DNA"/>
</dbReference>
<evidence type="ECO:0000256" key="1">
    <source>
        <dbReference type="ARBA" id="ARBA00001561"/>
    </source>
</evidence>
<feature type="compositionally biased region" description="Low complexity" evidence="5">
    <location>
        <begin position="175"/>
        <end position="185"/>
    </location>
</feature>
<dbReference type="InterPro" id="IPR002502">
    <property type="entry name" value="Amidase_domain"/>
</dbReference>